<evidence type="ECO:0000256" key="5">
    <source>
        <dbReference type="ARBA" id="ARBA00022553"/>
    </source>
</evidence>
<keyword evidence="9" id="KW-0187">Copper transport</keyword>
<reference evidence="20 21" key="1">
    <citation type="submission" date="2019-07" db="EMBL/GenBank/DDBJ databases">
        <title>R&amp;d 2014.</title>
        <authorList>
            <person name="Klenk H.-P."/>
        </authorList>
    </citation>
    <scope>NUCLEOTIDE SEQUENCE [LARGE SCALE GENOMIC DNA]</scope>
    <source>
        <strain evidence="20 21">DSM 43912</strain>
    </source>
</reference>
<evidence type="ECO:0000256" key="9">
    <source>
        <dbReference type="ARBA" id="ARBA00022796"/>
    </source>
</evidence>
<keyword evidence="12" id="KW-1278">Translocase</keyword>
<evidence type="ECO:0000256" key="11">
    <source>
        <dbReference type="ARBA" id="ARBA00022842"/>
    </source>
</evidence>
<dbReference type="InterPro" id="IPR001757">
    <property type="entry name" value="P_typ_ATPase"/>
</dbReference>
<evidence type="ECO:0000256" key="10">
    <source>
        <dbReference type="ARBA" id="ARBA00022840"/>
    </source>
</evidence>
<dbReference type="SUPFAM" id="SSF81653">
    <property type="entry name" value="Calcium ATPase, transduction domain A"/>
    <property type="match status" value="1"/>
</dbReference>
<dbReference type="RefSeq" id="WP_244948700.1">
    <property type="nucleotide sequence ID" value="NZ_VLLP01000001.1"/>
</dbReference>
<comment type="similarity">
    <text evidence="2 17">Belongs to the cation transport ATPase (P-type) (TC 3.A.3) family. Type IB subfamily.</text>
</comment>
<evidence type="ECO:0000256" key="15">
    <source>
        <dbReference type="ARBA" id="ARBA00023065"/>
    </source>
</evidence>
<dbReference type="PROSITE" id="PS00154">
    <property type="entry name" value="ATPASE_E1_E2"/>
    <property type="match status" value="1"/>
</dbReference>
<keyword evidence="14" id="KW-0186">Copper</keyword>
<evidence type="ECO:0000256" key="8">
    <source>
        <dbReference type="ARBA" id="ARBA00022741"/>
    </source>
</evidence>
<keyword evidence="7 17" id="KW-0479">Metal-binding</keyword>
<dbReference type="InterPro" id="IPR018303">
    <property type="entry name" value="ATPase_P-typ_P_site"/>
</dbReference>
<dbReference type="GO" id="GO:0043682">
    <property type="term" value="F:P-type divalent copper transporter activity"/>
    <property type="evidence" value="ECO:0007669"/>
    <property type="project" value="TreeGrafter"/>
</dbReference>
<dbReference type="GO" id="GO:0016887">
    <property type="term" value="F:ATP hydrolysis activity"/>
    <property type="evidence" value="ECO:0007669"/>
    <property type="project" value="InterPro"/>
</dbReference>
<dbReference type="SFLD" id="SFLDG00002">
    <property type="entry name" value="C1.7:_P-type_atpase_like"/>
    <property type="match status" value="1"/>
</dbReference>
<feature type="transmembrane region" description="Helical" evidence="17">
    <location>
        <begin position="57"/>
        <end position="77"/>
    </location>
</feature>
<evidence type="ECO:0000313" key="21">
    <source>
        <dbReference type="Proteomes" id="UP000319728"/>
    </source>
</evidence>
<dbReference type="Proteomes" id="UP000319728">
    <property type="component" value="Unassembled WGS sequence"/>
</dbReference>
<comment type="caution">
    <text evidence="20">The sequence shown here is derived from an EMBL/GenBank/DDBJ whole genome shotgun (WGS) entry which is preliminary data.</text>
</comment>
<feature type="transmembrane region" description="Helical" evidence="17">
    <location>
        <begin position="342"/>
        <end position="366"/>
    </location>
</feature>
<feature type="transmembrane region" description="Helical" evidence="17">
    <location>
        <begin position="300"/>
        <end position="322"/>
    </location>
</feature>
<evidence type="ECO:0000256" key="6">
    <source>
        <dbReference type="ARBA" id="ARBA00022692"/>
    </source>
</evidence>
<feature type="transmembrane region" description="Helical" evidence="17">
    <location>
        <begin position="119"/>
        <end position="142"/>
    </location>
</feature>
<evidence type="ECO:0000256" key="7">
    <source>
        <dbReference type="ARBA" id="ARBA00022723"/>
    </source>
</evidence>
<keyword evidence="10 17" id="KW-0067">ATP-binding</keyword>
<evidence type="ECO:0000256" key="1">
    <source>
        <dbReference type="ARBA" id="ARBA00004651"/>
    </source>
</evidence>
<dbReference type="Pfam" id="PF00122">
    <property type="entry name" value="E1-E2_ATPase"/>
    <property type="match status" value="1"/>
</dbReference>
<dbReference type="GO" id="GO:0055070">
    <property type="term" value="P:copper ion homeostasis"/>
    <property type="evidence" value="ECO:0007669"/>
    <property type="project" value="TreeGrafter"/>
</dbReference>
<dbReference type="NCBIfam" id="TIGR01511">
    <property type="entry name" value="ATPase-IB1_Cu"/>
    <property type="match status" value="1"/>
</dbReference>
<evidence type="ECO:0000256" key="18">
    <source>
        <dbReference type="SAM" id="MobiDB-lite"/>
    </source>
</evidence>
<keyword evidence="3" id="KW-0813">Transport</keyword>
<feature type="compositionally biased region" description="Basic and acidic residues" evidence="18">
    <location>
        <begin position="16"/>
        <end position="30"/>
    </location>
</feature>
<feature type="transmembrane region" description="Helical" evidence="17">
    <location>
        <begin position="650"/>
        <end position="672"/>
    </location>
</feature>
<dbReference type="Pfam" id="PF00702">
    <property type="entry name" value="Hydrolase"/>
    <property type="match status" value="1"/>
</dbReference>
<keyword evidence="11" id="KW-0460">Magnesium</keyword>
<dbReference type="SFLD" id="SFLDS00003">
    <property type="entry name" value="Haloacid_Dehalogenase"/>
    <property type="match status" value="1"/>
</dbReference>
<evidence type="ECO:0000256" key="3">
    <source>
        <dbReference type="ARBA" id="ARBA00022448"/>
    </source>
</evidence>
<dbReference type="Gene3D" id="3.40.50.1000">
    <property type="entry name" value="HAD superfamily/HAD-like"/>
    <property type="match status" value="1"/>
</dbReference>
<sequence>MSHEHQATPMSAGSHPDTDRQHEQHGEPRGHPAHHRSGHGGHDKHAGHDPEMFRRRFWLSLVLTVPIVATSHMVMDWFGYRLDLPGVDWVGPVLGTVVFAWGGWPFLQGAVREVRDRAPGMMLLVAMAITVAYVASSATALGAFELDFWWELAALVTIMLLGHWQEMKAIGQARGALSALAALLPDDAELLDAQGQPKRVSVAELGVGDVVLVRPGARVPADGTIVDGGAEMDESMITGESRPVTRATGDRVVAGTVATDAPIRVRVTAIGEDTALAGIQRLVAQAQQSSGRAQVLADRFAAGLFYVATATAVVTVLAWTVLGNLDEAVVRTVTVLVIACPHALGLAIPLVIALSTAVAAKGGILIKDRVALERMRTVDAVLFDKTGTLTRGEHVVTGVTATAVASDHEVLTIAAAVEADSEHPLARAIVAAAGDRGVPHRATGFRSLSGRGVRADVDGTTYAVGGPALLRELDATAPDELQRQQDDWSRRGAAVLHLLRLDGDRATVVGALALEDQVRPEARQAIAELRDQGVRKIVMITGDARPVAEAVAADLGFRPGEDEVFAEVLPADKDDAVADLQKRGLRVAMVGDGVNDAPALARADVGIAIGAGTDVAIESAGVVLASSDPRGVTGVIRLSRASYRKMIQNLAWAAGYNVVALPLAAGVLAWAGVTLNPAVAAVLMSASTIVVALNAQLLRRVRLRPAAG</sequence>
<protein>
    <submittedName>
        <fullName evidence="20">Cu2+-exporting ATPase</fullName>
    </submittedName>
</protein>
<dbReference type="NCBIfam" id="TIGR01525">
    <property type="entry name" value="ATPase-IB_hvy"/>
    <property type="match status" value="1"/>
</dbReference>
<comment type="subcellular location">
    <subcellularLocation>
        <location evidence="1">Cell membrane</location>
        <topology evidence="1">Multi-pass membrane protein</topology>
    </subcellularLocation>
</comment>
<feature type="domain" description="P-type ATPase A" evidence="19">
    <location>
        <begin position="183"/>
        <end position="283"/>
    </location>
</feature>
<feature type="transmembrane region" description="Helical" evidence="17">
    <location>
        <begin position="89"/>
        <end position="107"/>
    </location>
</feature>
<evidence type="ECO:0000256" key="12">
    <source>
        <dbReference type="ARBA" id="ARBA00022967"/>
    </source>
</evidence>
<evidence type="ECO:0000256" key="14">
    <source>
        <dbReference type="ARBA" id="ARBA00023008"/>
    </source>
</evidence>
<dbReference type="NCBIfam" id="TIGR01494">
    <property type="entry name" value="ATPase_P-type"/>
    <property type="match status" value="1"/>
</dbReference>
<dbReference type="GO" id="GO:0005524">
    <property type="term" value="F:ATP binding"/>
    <property type="evidence" value="ECO:0007669"/>
    <property type="project" value="UniProtKB-UniRule"/>
</dbReference>
<dbReference type="InterPro" id="IPR044492">
    <property type="entry name" value="P_typ_ATPase_HD_dom"/>
</dbReference>
<feature type="region of interest" description="Disordered" evidence="18">
    <location>
        <begin position="1"/>
        <end position="46"/>
    </location>
</feature>
<dbReference type="Gene3D" id="2.70.150.10">
    <property type="entry name" value="Calcium-transporting ATPase, cytoplasmic transduction domain A"/>
    <property type="match status" value="1"/>
</dbReference>
<dbReference type="AlphaFoldDB" id="A0A562WDM8"/>
<dbReference type="PANTHER" id="PTHR43520">
    <property type="entry name" value="ATP7, ISOFORM B"/>
    <property type="match status" value="1"/>
</dbReference>
<evidence type="ECO:0000256" key="13">
    <source>
        <dbReference type="ARBA" id="ARBA00022989"/>
    </source>
</evidence>
<dbReference type="InterPro" id="IPR036412">
    <property type="entry name" value="HAD-like_sf"/>
</dbReference>
<dbReference type="PANTHER" id="PTHR43520:SF5">
    <property type="entry name" value="CATION-TRANSPORTING P-TYPE ATPASE-RELATED"/>
    <property type="match status" value="1"/>
</dbReference>
<organism evidence="20 21">
    <name type="scientific">Micromonospora sagamiensis</name>
    <dbReference type="NCBI Taxonomy" id="47875"/>
    <lineage>
        <taxon>Bacteria</taxon>
        <taxon>Bacillati</taxon>
        <taxon>Actinomycetota</taxon>
        <taxon>Actinomycetes</taxon>
        <taxon>Micromonosporales</taxon>
        <taxon>Micromonosporaceae</taxon>
        <taxon>Micromonospora</taxon>
    </lineage>
</organism>
<dbReference type="FunFam" id="2.70.150.10:FF:000020">
    <property type="entry name" value="Copper-exporting P-type ATPase A"/>
    <property type="match status" value="1"/>
</dbReference>
<dbReference type="InterPro" id="IPR023299">
    <property type="entry name" value="ATPase_P-typ_cyto_dom_N"/>
</dbReference>
<evidence type="ECO:0000256" key="16">
    <source>
        <dbReference type="ARBA" id="ARBA00023136"/>
    </source>
</evidence>
<dbReference type="GO" id="GO:0005886">
    <property type="term" value="C:plasma membrane"/>
    <property type="evidence" value="ECO:0007669"/>
    <property type="project" value="UniProtKB-SubCell"/>
</dbReference>
<keyword evidence="13 17" id="KW-1133">Transmembrane helix</keyword>
<keyword evidence="21" id="KW-1185">Reference proteome</keyword>
<dbReference type="InterPro" id="IPR027256">
    <property type="entry name" value="P-typ_ATPase_IB"/>
</dbReference>
<evidence type="ECO:0000256" key="2">
    <source>
        <dbReference type="ARBA" id="ARBA00006024"/>
    </source>
</evidence>
<dbReference type="EMBL" id="VLLP01000001">
    <property type="protein sequence ID" value="TWJ28393.1"/>
    <property type="molecule type" value="Genomic_DNA"/>
</dbReference>
<dbReference type="InterPro" id="IPR023298">
    <property type="entry name" value="ATPase_P-typ_TM_dom_sf"/>
</dbReference>
<feature type="transmembrane region" description="Helical" evidence="17">
    <location>
        <begin position="148"/>
        <end position="164"/>
    </location>
</feature>
<keyword evidence="8 17" id="KW-0547">Nucleotide-binding</keyword>
<accession>A0A562WDM8</accession>
<name>A0A562WDM8_9ACTN</name>
<dbReference type="Gene3D" id="3.40.1110.10">
    <property type="entry name" value="Calcium-transporting ATPase, cytoplasmic domain N"/>
    <property type="match status" value="1"/>
</dbReference>
<evidence type="ECO:0000259" key="19">
    <source>
        <dbReference type="Pfam" id="PF00122"/>
    </source>
</evidence>
<dbReference type="GO" id="GO:0005507">
    <property type="term" value="F:copper ion binding"/>
    <property type="evidence" value="ECO:0007669"/>
    <property type="project" value="TreeGrafter"/>
</dbReference>
<dbReference type="SUPFAM" id="SSF81665">
    <property type="entry name" value="Calcium ATPase, transmembrane domain M"/>
    <property type="match status" value="1"/>
</dbReference>
<evidence type="ECO:0000313" key="20">
    <source>
        <dbReference type="EMBL" id="TWJ28393.1"/>
    </source>
</evidence>
<dbReference type="InterPro" id="IPR023214">
    <property type="entry name" value="HAD_sf"/>
</dbReference>
<dbReference type="PRINTS" id="PR00119">
    <property type="entry name" value="CATATPASE"/>
</dbReference>
<dbReference type="SFLD" id="SFLDF00027">
    <property type="entry name" value="p-type_atpase"/>
    <property type="match status" value="1"/>
</dbReference>
<evidence type="ECO:0000256" key="4">
    <source>
        <dbReference type="ARBA" id="ARBA00022475"/>
    </source>
</evidence>
<keyword evidence="6 17" id="KW-0812">Transmembrane</keyword>
<keyword evidence="4 17" id="KW-1003">Cell membrane</keyword>
<gene>
    <name evidence="20" type="ORF">JD81_01897</name>
</gene>
<keyword evidence="5" id="KW-0597">Phosphoprotein</keyword>
<proteinExistence type="inferred from homology"/>
<evidence type="ECO:0000256" key="17">
    <source>
        <dbReference type="RuleBase" id="RU362081"/>
    </source>
</evidence>
<dbReference type="SUPFAM" id="SSF56784">
    <property type="entry name" value="HAD-like"/>
    <property type="match status" value="1"/>
</dbReference>
<feature type="transmembrane region" description="Helical" evidence="17">
    <location>
        <begin position="678"/>
        <end position="698"/>
    </location>
</feature>
<dbReference type="InterPro" id="IPR008250">
    <property type="entry name" value="ATPase_P-typ_transduc_dom_A_sf"/>
</dbReference>
<keyword evidence="16 17" id="KW-0472">Membrane</keyword>
<dbReference type="InterPro" id="IPR059000">
    <property type="entry name" value="ATPase_P-type_domA"/>
</dbReference>
<keyword evidence="15" id="KW-0406">Ion transport</keyword>